<organism evidence="8 9">
    <name type="scientific">Candidatus Schekmanbacteria bacterium RBG_16_38_11</name>
    <dbReference type="NCBI Taxonomy" id="1817880"/>
    <lineage>
        <taxon>Bacteria</taxon>
        <taxon>Candidatus Schekmaniibacteriota</taxon>
    </lineage>
</organism>
<accession>A0A1F7RX51</accession>
<reference evidence="8 9" key="1">
    <citation type="journal article" date="2016" name="Nat. Commun.">
        <title>Thousands of microbial genomes shed light on interconnected biogeochemical processes in an aquifer system.</title>
        <authorList>
            <person name="Anantharaman K."/>
            <person name="Brown C.T."/>
            <person name="Hug L.A."/>
            <person name="Sharon I."/>
            <person name="Castelle C.J."/>
            <person name="Probst A.J."/>
            <person name="Thomas B.C."/>
            <person name="Singh A."/>
            <person name="Wilkins M.J."/>
            <person name="Karaoz U."/>
            <person name="Brodie E.L."/>
            <person name="Williams K.H."/>
            <person name="Hubbard S.S."/>
            <person name="Banfield J.F."/>
        </authorList>
    </citation>
    <scope>NUCLEOTIDE SEQUENCE [LARGE SCALE GENOMIC DNA]</scope>
</reference>
<evidence type="ECO:0000256" key="4">
    <source>
        <dbReference type="ARBA" id="ARBA00022827"/>
    </source>
</evidence>
<evidence type="ECO:0000259" key="7">
    <source>
        <dbReference type="Pfam" id="PF02954"/>
    </source>
</evidence>
<keyword evidence="3 6" id="KW-0285">Flavoprotein</keyword>
<evidence type="ECO:0000256" key="2">
    <source>
        <dbReference type="ARBA" id="ARBA00004777"/>
    </source>
</evidence>
<comment type="pathway">
    <text evidence="2 6">One-carbon metabolism; tetrahydrofolate interconversion.</text>
</comment>
<dbReference type="InterPro" id="IPR009057">
    <property type="entry name" value="Homeodomain-like_sf"/>
</dbReference>
<comment type="similarity">
    <text evidence="6">Belongs to the methylenetetrahydrofolate reductase family.</text>
</comment>
<dbReference type="InterPro" id="IPR002197">
    <property type="entry name" value="HTH_Fis"/>
</dbReference>
<comment type="cofactor">
    <cofactor evidence="1 6">
        <name>FAD</name>
        <dbReference type="ChEBI" id="CHEBI:57692"/>
    </cofactor>
</comment>
<keyword evidence="4 6" id="KW-0274">FAD</keyword>
<dbReference type="InterPro" id="IPR003171">
    <property type="entry name" value="Mehydrof_redctse-like"/>
</dbReference>
<dbReference type="GO" id="GO:0004489">
    <property type="term" value="F:methylenetetrahydrofolate reductase [NAD(P)H] activity"/>
    <property type="evidence" value="ECO:0007669"/>
    <property type="project" value="InterPro"/>
</dbReference>
<keyword evidence="5 6" id="KW-0560">Oxidoreductase</keyword>
<evidence type="ECO:0000256" key="3">
    <source>
        <dbReference type="ARBA" id="ARBA00022630"/>
    </source>
</evidence>
<evidence type="ECO:0000313" key="8">
    <source>
        <dbReference type="EMBL" id="OGL46113.1"/>
    </source>
</evidence>
<dbReference type="PRINTS" id="PR01590">
    <property type="entry name" value="HTHFIS"/>
</dbReference>
<dbReference type="EMBL" id="MGDF01000063">
    <property type="protein sequence ID" value="OGL46113.1"/>
    <property type="molecule type" value="Genomic_DNA"/>
</dbReference>
<evidence type="ECO:0000313" key="9">
    <source>
        <dbReference type="Proteomes" id="UP000178435"/>
    </source>
</evidence>
<dbReference type="AlphaFoldDB" id="A0A1F7RX51"/>
<feature type="domain" description="DNA binding HTH" evidence="7">
    <location>
        <begin position="220"/>
        <end position="260"/>
    </location>
</feature>
<name>A0A1F7RX51_9BACT</name>
<dbReference type="GO" id="GO:0043565">
    <property type="term" value="F:sequence-specific DNA binding"/>
    <property type="evidence" value="ECO:0007669"/>
    <property type="project" value="InterPro"/>
</dbReference>
<evidence type="ECO:0000256" key="5">
    <source>
        <dbReference type="ARBA" id="ARBA00023002"/>
    </source>
</evidence>
<dbReference type="Pfam" id="PF02219">
    <property type="entry name" value="MTHFR"/>
    <property type="match status" value="1"/>
</dbReference>
<protein>
    <recommendedName>
        <fullName evidence="6">Methylenetetrahydrofolate reductase</fullName>
    </recommendedName>
</protein>
<dbReference type="SUPFAM" id="SSF46689">
    <property type="entry name" value="Homeodomain-like"/>
    <property type="match status" value="1"/>
</dbReference>
<evidence type="ECO:0000256" key="1">
    <source>
        <dbReference type="ARBA" id="ARBA00001974"/>
    </source>
</evidence>
<proteinExistence type="inferred from homology"/>
<dbReference type="GO" id="GO:0035999">
    <property type="term" value="P:tetrahydrofolate interconversion"/>
    <property type="evidence" value="ECO:0007669"/>
    <property type="project" value="UniProtKB-UniPathway"/>
</dbReference>
<gene>
    <name evidence="8" type="ORF">A2149_03040</name>
</gene>
<comment type="caution">
    <text evidence="8">The sequence shown here is derived from an EMBL/GenBank/DDBJ whole genome shotgun (WGS) entry which is preliminary data.</text>
</comment>
<dbReference type="Gene3D" id="3.20.20.220">
    <property type="match status" value="1"/>
</dbReference>
<evidence type="ECO:0000256" key="6">
    <source>
        <dbReference type="RuleBase" id="RU003862"/>
    </source>
</evidence>
<sequence length="264" mass="30055">MGIKNLCITSETIFDRKVKTEVSNPTEVTALQLIHLIHRLRKGKDFSNKKIKEKPNFTIGTFLDLSKNDIESYHETIRQKIKAGIEFIITTPLHSPSQIENLTKNIEESGVKIIAGILPTLSVEAAREVNRTNHKKPIAIETIERLEKAKNPEFEGIHIAAELIKQIKNKVSGIHLIASKKFIPKISKLSNTNYTPSMTILKEEKDIQKLSHIFEGKLSLKDLEKAYIIRVLKNNRGNRCTTAEVLGIHRNTLMRKCQEYNINT</sequence>
<dbReference type="Pfam" id="PF02954">
    <property type="entry name" value="HTH_8"/>
    <property type="match status" value="1"/>
</dbReference>
<dbReference type="SUPFAM" id="SSF51730">
    <property type="entry name" value="FAD-linked oxidoreductase"/>
    <property type="match status" value="1"/>
</dbReference>
<dbReference type="InterPro" id="IPR029041">
    <property type="entry name" value="FAD-linked_oxidoreductase-like"/>
</dbReference>
<dbReference type="Gene3D" id="1.10.10.60">
    <property type="entry name" value="Homeodomain-like"/>
    <property type="match status" value="1"/>
</dbReference>
<dbReference type="GO" id="GO:0006555">
    <property type="term" value="P:methionine metabolic process"/>
    <property type="evidence" value="ECO:0007669"/>
    <property type="project" value="InterPro"/>
</dbReference>
<dbReference type="Proteomes" id="UP000178435">
    <property type="component" value="Unassembled WGS sequence"/>
</dbReference>
<dbReference type="UniPathway" id="UPA00193"/>